<dbReference type="Pfam" id="PF04758">
    <property type="entry name" value="Ribosomal_S30"/>
    <property type="match status" value="1"/>
</dbReference>
<dbReference type="Pfam" id="PF00240">
    <property type="entry name" value="ubiquitin"/>
    <property type="match status" value="1"/>
</dbReference>
<dbReference type="InterPro" id="IPR000626">
    <property type="entry name" value="Ubiquitin-like_dom"/>
</dbReference>
<dbReference type="GO" id="GO:0022627">
    <property type="term" value="C:cytosolic small ribosomal subunit"/>
    <property type="evidence" value="ECO:0007669"/>
    <property type="project" value="TreeGrafter"/>
</dbReference>
<dbReference type="AlphaFoldDB" id="A0A2T7NWM8"/>
<keyword evidence="6" id="KW-1185">Reference proteome</keyword>
<comment type="caution">
    <text evidence="5">The sequence shown here is derived from an EMBL/GenBank/DDBJ whole genome shotgun (WGS) entry which is preliminary data.</text>
</comment>
<dbReference type="PROSITE" id="PS50053">
    <property type="entry name" value="UBIQUITIN_2"/>
    <property type="match status" value="1"/>
</dbReference>
<dbReference type="Proteomes" id="UP000245119">
    <property type="component" value="Linkage Group LG8"/>
</dbReference>
<keyword evidence="2" id="KW-0687">Ribonucleoprotein</keyword>
<evidence type="ECO:0000256" key="3">
    <source>
        <dbReference type="SAM" id="MobiDB-lite"/>
    </source>
</evidence>
<gene>
    <name evidence="5" type="ORF">C0Q70_13222</name>
</gene>
<evidence type="ECO:0000313" key="6">
    <source>
        <dbReference type="Proteomes" id="UP000245119"/>
    </source>
</evidence>
<dbReference type="InterPro" id="IPR006846">
    <property type="entry name" value="Ribosomal_eS30"/>
</dbReference>
<evidence type="ECO:0000256" key="1">
    <source>
        <dbReference type="ARBA" id="ARBA00022980"/>
    </source>
</evidence>
<dbReference type="STRING" id="400727.A0A2T7NWM8"/>
<accession>A0A2T7NWM8</accession>
<dbReference type="GO" id="GO:0006412">
    <property type="term" value="P:translation"/>
    <property type="evidence" value="ECO:0007669"/>
    <property type="project" value="InterPro"/>
</dbReference>
<feature type="compositionally biased region" description="Basic residues" evidence="3">
    <location>
        <begin position="106"/>
        <end position="119"/>
    </location>
</feature>
<dbReference type="GO" id="GO:0003735">
    <property type="term" value="F:structural constituent of ribosome"/>
    <property type="evidence" value="ECO:0007669"/>
    <property type="project" value="InterPro"/>
</dbReference>
<dbReference type="Gene3D" id="3.10.20.90">
    <property type="entry name" value="Phosphatidylinositol 3-kinase Catalytic Subunit, Chain A, domain 1"/>
    <property type="match status" value="1"/>
</dbReference>
<dbReference type="SMART" id="SM00213">
    <property type="entry name" value="UBQ"/>
    <property type="match status" value="1"/>
</dbReference>
<evidence type="ECO:0000259" key="4">
    <source>
        <dbReference type="PROSITE" id="PS50053"/>
    </source>
</evidence>
<proteinExistence type="predicted"/>
<organism evidence="5 6">
    <name type="scientific">Pomacea canaliculata</name>
    <name type="common">Golden apple snail</name>
    <dbReference type="NCBI Taxonomy" id="400727"/>
    <lineage>
        <taxon>Eukaryota</taxon>
        <taxon>Metazoa</taxon>
        <taxon>Spiralia</taxon>
        <taxon>Lophotrochozoa</taxon>
        <taxon>Mollusca</taxon>
        <taxon>Gastropoda</taxon>
        <taxon>Caenogastropoda</taxon>
        <taxon>Architaenioglossa</taxon>
        <taxon>Ampullarioidea</taxon>
        <taxon>Ampullariidae</taxon>
        <taxon>Pomacea</taxon>
    </lineage>
</organism>
<keyword evidence="1" id="KW-0689">Ribosomal protein</keyword>
<evidence type="ECO:0000313" key="5">
    <source>
        <dbReference type="EMBL" id="PVD25566.1"/>
    </source>
</evidence>
<feature type="region of interest" description="Disordered" evidence="3">
    <location>
        <begin position="82"/>
        <end position="119"/>
    </location>
</feature>
<dbReference type="EMBL" id="PZQS01000008">
    <property type="protein sequence ID" value="PVD25566.1"/>
    <property type="molecule type" value="Genomic_DNA"/>
</dbReference>
<protein>
    <recommendedName>
        <fullName evidence="4">Ubiquitin-like domain-containing protein</fullName>
    </recommendedName>
</protein>
<reference evidence="5 6" key="1">
    <citation type="submission" date="2018-04" db="EMBL/GenBank/DDBJ databases">
        <title>The genome of golden apple snail Pomacea canaliculata provides insight into stress tolerance and invasive adaptation.</title>
        <authorList>
            <person name="Liu C."/>
            <person name="Liu B."/>
            <person name="Ren Y."/>
            <person name="Zhang Y."/>
            <person name="Wang H."/>
            <person name="Li S."/>
            <person name="Jiang F."/>
            <person name="Yin L."/>
            <person name="Zhang G."/>
            <person name="Qian W."/>
            <person name="Fan W."/>
        </authorList>
    </citation>
    <scope>NUCLEOTIDE SEQUENCE [LARGE SCALE GENOMIC DNA]</scope>
    <source>
        <strain evidence="5">SZHN2017</strain>
        <tissue evidence="5">Muscle</tissue>
    </source>
</reference>
<name>A0A2T7NWM8_POMCA</name>
<feature type="domain" description="Ubiquitin-like" evidence="4">
    <location>
        <begin position="8"/>
        <end position="81"/>
    </location>
</feature>
<dbReference type="InterPro" id="IPR029071">
    <property type="entry name" value="Ubiquitin-like_domsf"/>
</dbReference>
<evidence type="ECO:0000256" key="2">
    <source>
        <dbReference type="ARBA" id="ARBA00023274"/>
    </source>
</evidence>
<sequence>MFTYDSAMPVFIRSASNATYTVNEVDGQTISDIKAMVADHEGLPAEEMVIYCAGRPLEDEVNLSTLEELTTFEVEVRMLGGKQSPWLPGPCRQSQRQTPKVDKQEKKKKKTGRAKRRMQYNRRFVNVVTTFGRKKGPNARS</sequence>
<dbReference type="PANTHER" id="PTHR12650">
    <property type="entry name" value="40S RIBOSOMAL PROTEIN S30/UBIQUITIN-LIKE PROTEIN FUBI"/>
    <property type="match status" value="1"/>
</dbReference>
<dbReference type="SUPFAM" id="SSF54236">
    <property type="entry name" value="Ubiquitin-like"/>
    <property type="match status" value="1"/>
</dbReference>
<dbReference type="OrthoDB" id="199599at2759"/>
<dbReference type="PANTHER" id="PTHR12650:SF15">
    <property type="entry name" value="RIBOSOMAL PROTEIN S30, ISOFORM A"/>
    <property type="match status" value="1"/>
</dbReference>